<name>A0A1J4MN62_9CRYT</name>
<dbReference type="VEuPathDB" id="CryptoDB:cand_026790"/>
<dbReference type="OrthoDB" id="342526at2759"/>
<organism evidence="1 2">
    <name type="scientific">Cryptosporidium andersoni</name>
    <dbReference type="NCBI Taxonomy" id="117008"/>
    <lineage>
        <taxon>Eukaryota</taxon>
        <taxon>Sar</taxon>
        <taxon>Alveolata</taxon>
        <taxon>Apicomplexa</taxon>
        <taxon>Conoidasida</taxon>
        <taxon>Coccidia</taxon>
        <taxon>Eucoccidiorida</taxon>
        <taxon>Eimeriorina</taxon>
        <taxon>Cryptosporidiidae</taxon>
        <taxon>Cryptosporidium</taxon>
    </lineage>
</organism>
<accession>A0A1J4MN62</accession>
<dbReference type="RefSeq" id="XP_067067454.1">
    <property type="nucleotide sequence ID" value="XM_067212907.1"/>
</dbReference>
<comment type="caution">
    <text evidence="1">The sequence shown here is derived from an EMBL/GenBank/DDBJ whole genome shotgun (WGS) entry which is preliminary data.</text>
</comment>
<dbReference type="AlphaFoldDB" id="A0A1J4MN62"/>
<proteinExistence type="predicted"/>
<dbReference type="EMBL" id="LRBS01000086">
    <property type="protein sequence ID" value="OII75608.1"/>
    <property type="molecule type" value="Genomic_DNA"/>
</dbReference>
<sequence>MYYLNTKAVYTILLIVFYNFIQLNGQLFQDFVVHKCKTAVNRGNDSIKKCCPHILSIAISKEICLLAQKLYNEDINDIEILERQYKECDLIYAIAKNETWIDDNLIYNCVKFSLSSIDKGEDITEKLNNTEIHQDDRNLQLSGFLNHFGIPTFAAGLSTSSSLLSEGDFFAQHFSSCSTLLSLYFLRTCSAICEGRAGIGTGRVTVPQLCLPYCQNFAKHACIRGCKHFGCPLSYNRCMDLMC</sequence>
<keyword evidence="2" id="KW-1185">Reference proteome</keyword>
<protein>
    <submittedName>
        <fullName evidence="1">Uncharacterized protein</fullName>
    </submittedName>
</protein>
<dbReference type="Proteomes" id="UP000186804">
    <property type="component" value="Unassembled WGS sequence"/>
</dbReference>
<gene>
    <name evidence="1" type="ORF">cand_026790</name>
</gene>
<dbReference type="GeneID" id="92366863"/>
<evidence type="ECO:0000313" key="2">
    <source>
        <dbReference type="Proteomes" id="UP000186804"/>
    </source>
</evidence>
<evidence type="ECO:0000313" key="1">
    <source>
        <dbReference type="EMBL" id="OII75608.1"/>
    </source>
</evidence>
<reference evidence="1 2" key="1">
    <citation type="submission" date="2016-10" db="EMBL/GenBank/DDBJ databases">
        <title>Reductive evolution of mitochondrial metabolism and differential evolution of invasion-related proteins in Cryptosporidium.</title>
        <authorList>
            <person name="Liu S."/>
            <person name="Roellig D.M."/>
            <person name="Guo Y."/>
            <person name="Li N."/>
            <person name="Frace M.A."/>
            <person name="Tang K."/>
            <person name="Zhang L."/>
            <person name="Feng Y."/>
            <person name="Xiao L."/>
        </authorList>
    </citation>
    <scope>NUCLEOTIDE SEQUENCE [LARGE SCALE GENOMIC DNA]</scope>
    <source>
        <strain evidence="1">30847</strain>
    </source>
</reference>